<accession>A0ABM1EMW0</accession>
<dbReference type="InterPro" id="IPR016477">
    <property type="entry name" value="Fructo-/Ketosamine-3-kinase"/>
</dbReference>
<dbReference type="RefSeq" id="XP_014673531.1">
    <property type="nucleotide sequence ID" value="XM_014818045.1"/>
</dbReference>
<protein>
    <recommendedName>
        <fullName evidence="1">protein-ribulosamine 3-kinase</fullName>
        <ecNumber evidence="1">2.7.1.172</ecNumber>
    </recommendedName>
</protein>
<evidence type="ECO:0000313" key="6">
    <source>
        <dbReference type="RefSeq" id="XP_014673531.1"/>
    </source>
</evidence>
<comment type="catalytic activity">
    <reaction evidence="2">
        <text>N(6)-D-ribulosyl-L-lysyl-[protein] + ATP = N(6)-(3-O-phospho-D-ribulosyl)-L-lysyl-[protein] + ADP + H(+)</text>
        <dbReference type="Rhea" id="RHEA:48432"/>
        <dbReference type="Rhea" id="RHEA-COMP:12103"/>
        <dbReference type="Rhea" id="RHEA-COMP:12104"/>
        <dbReference type="ChEBI" id="CHEBI:15378"/>
        <dbReference type="ChEBI" id="CHEBI:30616"/>
        <dbReference type="ChEBI" id="CHEBI:90418"/>
        <dbReference type="ChEBI" id="CHEBI:90420"/>
        <dbReference type="ChEBI" id="CHEBI:456216"/>
        <dbReference type="EC" id="2.7.1.172"/>
    </reaction>
    <physiologicalReaction direction="left-to-right" evidence="2">
        <dbReference type="Rhea" id="RHEA:48433"/>
    </physiologicalReaction>
</comment>
<evidence type="ECO:0000313" key="5">
    <source>
        <dbReference type="RefSeq" id="XP_014673529.1"/>
    </source>
</evidence>
<dbReference type="PANTHER" id="PTHR12149:SF8">
    <property type="entry name" value="PROTEIN-RIBULOSAMINE 3-KINASE"/>
    <property type="match status" value="1"/>
</dbReference>
<keyword evidence="3" id="KW-0418">Kinase</keyword>
<dbReference type="GeneID" id="106813816"/>
<dbReference type="SUPFAM" id="SSF56112">
    <property type="entry name" value="Protein kinase-like (PK-like)"/>
    <property type="match status" value="1"/>
</dbReference>
<dbReference type="PIRSF" id="PIRSF006221">
    <property type="entry name" value="Ketosamine-3-kinase"/>
    <property type="match status" value="1"/>
</dbReference>
<dbReference type="PANTHER" id="PTHR12149">
    <property type="entry name" value="FRUCTOSAMINE 3 KINASE-RELATED PROTEIN"/>
    <property type="match status" value="1"/>
</dbReference>
<dbReference type="Gene3D" id="3.90.1200.10">
    <property type="match status" value="1"/>
</dbReference>
<evidence type="ECO:0000256" key="1">
    <source>
        <dbReference type="ARBA" id="ARBA00011961"/>
    </source>
</evidence>
<reference evidence="5 6" key="1">
    <citation type="submission" date="2025-05" db="UniProtKB">
        <authorList>
            <consortium name="RefSeq"/>
        </authorList>
    </citation>
    <scope>IDENTIFICATION</scope>
</reference>
<dbReference type="Pfam" id="PF03881">
    <property type="entry name" value="Fructosamin_kin"/>
    <property type="match status" value="1"/>
</dbReference>
<sequence>MVRSSTSTFQSMEELHDEIKLKLGSKTLEPFGHGGGGCISSGQGYTTDHGKVYLKVNSKAKARRMFDGEYASLKAIAETHTVKTPTPMLVLDNPSGGALLVMEHLDMTGLSKHDAELGRQLARMHLHNESVGKQTKKAEASVHKDEDAVEYVSKYGFDTTTCCGFLPQDNTWCDDWPTFMARKLSTQITRLQEEKNEKEAPELWSKLQLKFPSFFENVDIKPALLHGDLWGGNVAEYADGPVIFDPSSFYGHAEYDHGIATMFGGFSHSFFKSYHELIPKCEGYATRQKIYQLFNYLNHWNHFGGGYRGSSVSIMRELVAS</sequence>
<evidence type="ECO:0000256" key="2">
    <source>
        <dbReference type="ARBA" id="ARBA00048655"/>
    </source>
</evidence>
<evidence type="ECO:0000256" key="3">
    <source>
        <dbReference type="PIRNR" id="PIRNR006221"/>
    </source>
</evidence>
<dbReference type="Proteomes" id="UP000695022">
    <property type="component" value="Unplaced"/>
</dbReference>
<name>A0ABM1EMW0_PRICU</name>
<dbReference type="InterPro" id="IPR011009">
    <property type="entry name" value="Kinase-like_dom_sf"/>
</dbReference>
<gene>
    <name evidence="5 6" type="primary">LOC106813816</name>
</gene>
<proteinExistence type="inferred from homology"/>
<comment type="similarity">
    <text evidence="3">Belongs to the fructosamine kinase family.</text>
</comment>
<organism evidence="4 6">
    <name type="scientific">Priapulus caudatus</name>
    <name type="common">Priapulid worm</name>
    <dbReference type="NCBI Taxonomy" id="37621"/>
    <lineage>
        <taxon>Eukaryota</taxon>
        <taxon>Metazoa</taxon>
        <taxon>Ecdysozoa</taxon>
        <taxon>Scalidophora</taxon>
        <taxon>Priapulida</taxon>
        <taxon>Priapulimorpha</taxon>
        <taxon>Priapulimorphida</taxon>
        <taxon>Priapulidae</taxon>
        <taxon>Priapulus</taxon>
    </lineage>
</organism>
<dbReference type="RefSeq" id="XP_014673529.1">
    <property type="nucleotide sequence ID" value="XM_014818043.1"/>
</dbReference>
<dbReference type="EC" id="2.7.1.172" evidence="1"/>
<keyword evidence="3" id="KW-0808">Transferase</keyword>
<dbReference type="Gene3D" id="3.30.200.20">
    <property type="entry name" value="Phosphorylase Kinase, domain 1"/>
    <property type="match status" value="1"/>
</dbReference>
<keyword evidence="4" id="KW-1185">Reference proteome</keyword>
<evidence type="ECO:0000313" key="4">
    <source>
        <dbReference type="Proteomes" id="UP000695022"/>
    </source>
</evidence>